<dbReference type="Proteomes" id="UP001212152">
    <property type="component" value="Unassembled WGS sequence"/>
</dbReference>
<feature type="region of interest" description="Disordered" evidence="1">
    <location>
        <begin position="308"/>
        <end position="357"/>
    </location>
</feature>
<protein>
    <submittedName>
        <fullName evidence="2">Uncharacterized protein</fullName>
    </submittedName>
</protein>
<feature type="compositionally biased region" description="Low complexity" evidence="1">
    <location>
        <begin position="319"/>
        <end position="337"/>
    </location>
</feature>
<gene>
    <name evidence="2" type="ORF">HDU87_004551</name>
</gene>
<comment type="caution">
    <text evidence="2">The sequence shown here is derived from an EMBL/GenBank/DDBJ whole genome shotgun (WGS) entry which is preliminary data.</text>
</comment>
<evidence type="ECO:0000313" key="2">
    <source>
        <dbReference type="EMBL" id="KAJ3177299.1"/>
    </source>
</evidence>
<organism evidence="2 3">
    <name type="scientific">Geranomyces variabilis</name>
    <dbReference type="NCBI Taxonomy" id="109894"/>
    <lineage>
        <taxon>Eukaryota</taxon>
        <taxon>Fungi</taxon>
        <taxon>Fungi incertae sedis</taxon>
        <taxon>Chytridiomycota</taxon>
        <taxon>Chytridiomycota incertae sedis</taxon>
        <taxon>Chytridiomycetes</taxon>
        <taxon>Spizellomycetales</taxon>
        <taxon>Powellomycetaceae</taxon>
        <taxon>Geranomyces</taxon>
    </lineage>
</organism>
<dbReference type="InterPro" id="IPR016712">
    <property type="entry name" value="Rbsml_bS1m-like"/>
</dbReference>
<feature type="compositionally biased region" description="Pro residues" evidence="1">
    <location>
        <begin position="347"/>
        <end position="357"/>
    </location>
</feature>
<dbReference type="AlphaFoldDB" id="A0AAD5TIL0"/>
<dbReference type="PANTHER" id="PTHR28058:SF1">
    <property type="entry name" value="SMALL RIBOSOMAL SUBUNIT PROTEIN BS1M"/>
    <property type="match status" value="1"/>
</dbReference>
<dbReference type="PANTHER" id="PTHR28058">
    <property type="entry name" value="37S RIBOSOMAL PROTEIN MRP51, MITOCHONDRIAL"/>
    <property type="match status" value="1"/>
</dbReference>
<accession>A0AAD5TIL0</accession>
<evidence type="ECO:0000256" key="1">
    <source>
        <dbReference type="SAM" id="MobiDB-lite"/>
    </source>
</evidence>
<evidence type="ECO:0000313" key="3">
    <source>
        <dbReference type="Proteomes" id="UP001212152"/>
    </source>
</evidence>
<dbReference type="Pfam" id="PF11709">
    <property type="entry name" value="Mit_ribos_Mrp51"/>
    <property type="match status" value="1"/>
</dbReference>
<sequence>MSQSGFASIFRSSAFASLTPPALTANSGHLVHTSQALCASAADRQAGNWGLKSSVPYNPELSPKYITVDHHDDPLTKATKYKSAAQPVYALKRWAELMPPPSALPPARAQALASFALDSGAVKDLKEIAASPAKPRAEFTRPREAETISAEEWRETVRLAREKRAEYAALPPSGKPTWDTVLNVEAVPESATTRPAARFGVAVHPPSYAIVPESDEPTIVKARVLNGMVFRSQNMKRYAVGVAGIVAYAPNLTTNTDGFRSQLLDVRVSHAEFDYKARPHVIVDTNATLRDMRGALGFTFPESSSFSERFKKEAGGTTDSAKSSSSQSSSDSAPDSDIVNILRSWPSIPPIKNDPPS</sequence>
<proteinExistence type="predicted"/>
<name>A0AAD5TIL0_9FUNG</name>
<keyword evidence="3" id="KW-1185">Reference proteome</keyword>
<dbReference type="EMBL" id="JADGJQ010000034">
    <property type="protein sequence ID" value="KAJ3177299.1"/>
    <property type="molecule type" value="Genomic_DNA"/>
</dbReference>
<reference evidence="2" key="1">
    <citation type="submission" date="2020-05" db="EMBL/GenBank/DDBJ databases">
        <title>Phylogenomic resolution of chytrid fungi.</title>
        <authorList>
            <person name="Stajich J.E."/>
            <person name="Amses K."/>
            <person name="Simmons R."/>
            <person name="Seto K."/>
            <person name="Myers J."/>
            <person name="Bonds A."/>
            <person name="Quandt C.A."/>
            <person name="Barry K."/>
            <person name="Liu P."/>
            <person name="Grigoriev I."/>
            <person name="Longcore J.E."/>
            <person name="James T.Y."/>
        </authorList>
    </citation>
    <scope>NUCLEOTIDE SEQUENCE</scope>
    <source>
        <strain evidence="2">JEL0379</strain>
    </source>
</reference>